<dbReference type="PROSITE" id="PS01227">
    <property type="entry name" value="UPF0012"/>
    <property type="match status" value="1"/>
</dbReference>
<dbReference type="InterPro" id="IPR050345">
    <property type="entry name" value="Aliph_Amidase/BUP"/>
</dbReference>
<dbReference type="Pfam" id="PF00795">
    <property type="entry name" value="CN_hydrolase"/>
    <property type="match status" value="1"/>
</dbReference>
<name>A0A239IJB9_9ACTN</name>
<evidence type="ECO:0000256" key="1">
    <source>
        <dbReference type="ARBA" id="ARBA00010613"/>
    </source>
</evidence>
<dbReference type="GO" id="GO:0050126">
    <property type="term" value="F:N-carbamoylputrescine amidase activity"/>
    <property type="evidence" value="ECO:0007669"/>
    <property type="project" value="TreeGrafter"/>
</dbReference>
<dbReference type="InterPro" id="IPR036526">
    <property type="entry name" value="C-N_Hydrolase_sf"/>
</dbReference>
<evidence type="ECO:0000313" key="4">
    <source>
        <dbReference type="EMBL" id="SNS93717.1"/>
    </source>
</evidence>
<dbReference type="PANTHER" id="PTHR43674:SF2">
    <property type="entry name" value="BETA-UREIDOPROPIONASE"/>
    <property type="match status" value="1"/>
</dbReference>
<protein>
    <submittedName>
        <fullName evidence="4">Predicted amidohydrolase</fullName>
    </submittedName>
</protein>
<evidence type="ECO:0000259" key="3">
    <source>
        <dbReference type="PROSITE" id="PS50263"/>
    </source>
</evidence>
<dbReference type="OrthoDB" id="9811121at2"/>
<dbReference type="InterPro" id="IPR003010">
    <property type="entry name" value="C-N_Hydrolase"/>
</dbReference>
<dbReference type="AlphaFoldDB" id="A0A239IJB9"/>
<reference evidence="4 5" key="1">
    <citation type="submission" date="2017-06" db="EMBL/GenBank/DDBJ databases">
        <authorList>
            <person name="Kim H.J."/>
            <person name="Triplett B.A."/>
        </authorList>
    </citation>
    <scope>NUCLEOTIDE SEQUENCE [LARGE SCALE GENOMIC DNA]</scope>
    <source>
        <strain evidence="4 5">DSM 43151</strain>
    </source>
</reference>
<dbReference type="PROSITE" id="PS50263">
    <property type="entry name" value="CN_HYDROLASE"/>
    <property type="match status" value="1"/>
</dbReference>
<comment type="similarity">
    <text evidence="1">Belongs to the carbon-nitrogen hydrolase superfamily. NIT1/NIT2 family.</text>
</comment>
<dbReference type="Gene3D" id="3.60.110.10">
    <property type="entry name" value="Carbon-nitrogen hydrolase"/>
    <property type="match status" value="1"/>
</dbReference>
<accession>A0A239IJB9</accession>
<evidence type="ECO:0000313" key="5">
    <source>
        <dbReference type="Proteomes" id="UP000198415"/>
    </source>
</evidence>
<dbReference type="Proteomes" id="UP000198415">
    <property type="component" value="Unassembled WGS sequence"/>
</dbReference>
<dbReference type="InterPro" id="IPR001110">
    <property type="entry name" value="UPF0012_CS"/>
</dbReference>
<evidence type="ECO:0000256" key="2">
    <source>
        <dbReference type="ARBA" id="ARBA00022801"/>
    </source>
</evidence>
<gene>
    <name evidence="4" type="ORF">SAMN06264365_12951</name>
</gene>
<dbReference type="EMBL" id="FZNR01000029">
    <property type="protein sequence ID" value="SNS93717.1"/>
    <property type="molecule type" value="Genomic_DNA"/>
</dbReference>
<proteinExistence type="inferred from homology"/>
<keyword evidence="5" id="KW-1185">Reference proteome</keyword>
<dbReference type="PANTHER" id="PTHR43674">
    <property type="entry name" value="NITRILASE C965.09-RELATED"/>
    <property type="match status" value="1"/>
</dbReference>
<keyword evidence="2 4" id="KW-0378">Hydrolase</keyword>
<dbReference type="SUPFAM" id="SSF56317">
    <property type="entry name" value="Carbon-nitrogen hydrolase"/>
    <property type="match status" value="1"/>
</dbReference>
<organism evidence="4 5">
    <name type="scientific">Actinoplanes regularis</name>
    <dbReference type="NCBI Taxonomy" id="52697"/>
    <lineage>
        <taxon>Bacteria</taxon>
        <taxon>Bacillati</taxon>
        <taxon>Actinomycetota</taxon>
        <taxon>Actinomycetes</taxon>
        <taxon>Micromonosporales</taxon>
        <taxon>Micromonosporaceae</taxon>
        <taxon>Actinoplanes</taxon>
    </lineage>
</organism>
<feature type="domain" description="CN hydrolase" evidence="3">
    <location>
        <begin position="1"/>
        <end position="233"/>
    </location>
</feature>
<sequence length="260" mass="28055">MRIACWQAACMPGVDRFLERLGAVAARAAAGGAELLVTPEMSVGGYPLRRDVLAEVAGGAAGAAVARIAREHGLAIVYGWPETASTGLHNSVRLIDRTGEALVSYRKAHLYRPAEPQFVPGSDGVVQATLGELRVGLLICYDVEFPEMVRAHALAGTELLVVPTALMTPWEFVARVLVPARAFESQLYVAYTNWIGRNEGVRFCGLTTVAAPDTGLVRVEEPREELLFAEIDPKVIAAARAATTYLADRRPELYGPVTER</sequence>
<dbReference type="GO" id="GO:0033388">
    <property type="term" value="P:putrescine biosynthetic process from arginine"/>
    <property type="evidence" value="ECO:0007669"/>
    <property type="project" value="TreeGrafter"/>
</dbReference>